<feature type="chain" id="PRO_5003123559" evidence="1">
    <location>
        <begin position="28"/>
        <end position="269"/>
    </location>
</feature>
<dbReference type="STRING" id="88036.D8TG34"/>
<sequence length="269" mass="30108">MEKAAKITFVLTLIVAISFASLESTNAVEIAPNTKFVPASSLLSYFRSLKELECMPHSQCCPDSKPCPSEDQECKICAHTYPALCFCTDKPELNKLMLRWATCCTPSDLKNGVAVRIESVSPSTRLWISRITSAPTRVRGGSYKHASPRAELGERQWSEPVEVIEGSIEDVSIPEKGTVSQLWFAPIKTKLVEQKNQAYQKSLADWSYFAQGLNEAYGVDMSTLTMPYHEEQKKYYLQTSLWSNLYPGQVISTQLNSYQAKIHGFAALM</sequence>
<keyword evidence="1" id="KW-0732">Signal</keyword>
<evidence type="ECO:0000313" key="2">
    <source>
        <dbReference type="EMBL" id="EFJ04383.1"/>
    </source>
</evidence>
<dbReference type="Gene3D" id="2.70.160.11">
    <property type="entry name" value="Hnrnp arginine n-methyltransferase1"/>
    <property type="match status" value="1"/>
</dbReference>
<feature type="signal peptide" evidence="1">
    <location>
        <begin position="1"/>
        <end position="27"/>
    </location>
</feature>
<name>D8TG34_SELML</name>
<dbReference type="AlphaFoldDB" id="D8TG34"/>
<dbReference type="HOGENOM" id="CLU_1035875_0_0_1"/>
<evidence type="ECO:0000256" key="1">
    <source>
        <dbReference type="SAM" id="SignalP"/>
    </source>
</evidence>
<reference evidence="2" key="1">
    <citation type="journal article" date="2011" name="Science">
        <title>The Selaginella genome identifies genetic changes associated with the evolution of vascular plants.</title>
        <authorList>
            <person name="Banks J.A."/>
            <person name="Nishiyama T."/>
            <person name="Hasebe M."/>
            <person name="Bowman J.L."/>
            <person name="Gribskov M."/>
            <person name="dePamphilis C."/>
            <person name="Albert V.A."/>
            <person name="Aono N."/>
            <person name="Aoyama T."/>
            <person name="Ambrose B.A."/>
            <person name="Ashton N.W."/>
            <person name="Axtell M.J."/>
            <person name="Barker E."/>
            <person name="Barker M.S."/>
            <person name="Bennetzen J.L."/>
            <person name="Bonawitz N.D."/>
            <person name="Chapple C."/>
            <person name="Cheng C."/>
            <person name="Correa L.G."/>
            <person name="Dacre M."/>
            <person name="DeBarry J."/>
            <person name="Dreyer I."/>
            <person name="Elias M."/>
            <person name="Engstrom E.M."/>
            <person name="Estelle M."/>
            <person name="Feng L."/>
            <person name="Finet C."/>
            <person name="Floyd S.K."/>
            <person name="Frommer W.B."/>
            <person name="Fujita T."/>
            <person name="Gramzow L."/>
            <person name="Gutensohn M."/>
            <person name="Harholt J."/>
            <person name="Hattori M."/>
            <person name="Heyl A."/>
            <person name="Hirai T."/>
            <person name="Hiwatashi Y."/>
            <person name="Ishikawa M."/>
            <person name="Iwata M."/>
            <person name="Karol K.G."/>
            <person name="Koehler B."/>
            <person name="Kolukisaoglu U."/>
            <person name="Kubo M."/>
            <person name="Kurata T."/>
            <person name="Lalonde S."/>
            <person name="Li K."/>
            <person name="Li Y."/>
            <person name="Litt A."/>
            <person name="Lyons E."/>
            <person name="Manning G."/>
            <person name="Maruyama T."/>
            <person name="Michael T.P."/>
            <person name="Mikami K."/>
            <person name="Miyazaki S."/>
            <person name="Morinaga S."/>
            <person name="Murata T."/>
            <person name="Mueller-Roeber B."/>
            <person name="Nelson D.R."/>
            <person name="Obara M."/>
            <person name="Oguri Y."/>
            <person name="Olmstead R.G."/>
            <person name="Onodera N."/>
            <person name="Petersen B.L."/>
            <person name="Pils B."/>
            <person name="Prigge M."/>
            <person name="Rensing S.A."/>
            <person name="Riano-Pachon D.M."/>
            <person name="Roberts A.W."/>
            <person name="Sato Y."/>
            <person name="Scheller H.V."/>
            <person name="Schulz B."/>
            <person name="Schulz C."/>
            <person name="Shakirov E.V."/>
            <person name="Shibagaki N."/>
            <person name="Shinohara N."/>
            <person name="Shippen D.E."/>
            <person name="Soerensen I."/>
            <person name="Sotooka R."/>
            <person name="Sugimoto N."/>
            <person name="Sugita M."/>
            <person name="Sumikawa N."/>
            <person name="Tanurdzic M."/>
            <person name="Theissen G."/>
            <person name="Ulvskov P."/>
            <person name="Wakazuki S."/>
            <person name="Weng J.K."/>
            <person name="Willats W.W."/>
            <person name="Wipf D."/>
            <person name="Wolf P.G."/>
            <person name="Yang L."/>
            <person name="Zimmer A.D."/>
            <person name="Zhu Q."/>
            <person name="Mitros T."/>
            <person name="Hellsten U."/>
            <person name="Loque D."/>
            <person name="Otillar R."/>
            <person name="Salamov A."/>
            <person name="Schmutz J."/>
            <person name="Shapiro H."/>
            <person name="Lindquist E."/>
            <person name="Lucas S."/>
            <person name="Rokhsar D."/>
            <person name="Grigoriev I.V."/>
        </authorList>
    </citation>
    <scope>NUCLEOTIDE SEQUENCE [LARGE SCALE GENOMIC DNA]</scope>
</reference>
<dbReference type="GO" id="GO:0016274">
    <property type="term" value="F:protein-arginine N-methyltransferase activity"/>
    <property type="evidence" value="ECO:0000318"/>
    <property type="project" value="GO_Central"/>
</dbReference>
<dbReference type="Proteomes" id="UP000001514">
    <property type="component" value="Unassembled WGS sequence"/>
</dbReference>
<accession>D8TG34</accession>
<gene>
    <name evidence="2" type="ORF">SELMODRAFT_432465</name>
</gene>
<proteinExistence type="predicted"/>
<dbReference type="GO" id="GO:0006338">
    <property type="term" value="P:chromatin remodeling"/>
    <property type="evidence" value="ECO:0000318"/>
    <property type="project" value="GO_Central"/>
</dbReference>
<dbReference type="GO" id="GO:0006355">
    <property type="term" value="P:regulation of DNA-templated transcription"/>
    <property type="evidence" value="ECO:0000318"/>
    <property type="project" value="GO_Central"/>
</dbReference>
<keyword evidence="3" id="KW-1185">Reference proteome</keyword>
<evidence type="ECO:0000313" key="3">
    <source>
        <dbReference type="Proteomes" id="UP000001514"/>
    </source>
</evidence>
<protein>
    <submittedName>
        <fullName evidence="2">Uncharacterized protein</fullName>
    </submittedName>
</protein>
<dbReference type="EMBL" id="GL377908">
    <property type="protein sequence ID" value="EFJ04383.1"/>
    <property type="molecule type" value="Genomic_DNA"/>
</dbReference>
<dbReference type="GO" id="GO:0042054">
    <property type="term" value="F:histone methyltransferase activity"/>
    <property type="evidence" value="ECO:0000318"/>
    <property type="project" value="GO_Central"/>
</dbReference>
<organism evidence="3">
    <name type="scientific">Selaginella moellendorffii</name>
    <name type="common">Spikemoss</name>
    <dbReference type="NCBI Taxonomy" id="88036"/>
    <lineage>
        <taxon>Eukaryota</taxon>
        <taxon>Viridiplantae</taxon>
        <taxon>Streptophyta</taxon>
        <taxon>Embryophyta</taxon>
        <taxon>Tracheophyta</taxon>
        <taxon>Lycopodiopsida</taxon>
        <taxon>Selaginellales</taxon>
        <taxon>Selaginellaceae</taxon>
        <taxon>Selaginella</taxon>
    </lineage>
</organism>
<dbReference type="GO" id="GO:0005634">
    <property type="term" value="C:nucleus"/>
    <property type="evidence" value="ECO:0000318"/>
    <property type="project" value="GO_Central"/>
</dbReference>
<dbReference type="KEGG" id="smo:SELMODRAFT_432465"/>
<dbReference type="Gramene" id="EFJ04383">
    <property type="protein sequence ID" value="EFJ04383"/>
    <property type="gene ID" value="SELMODRAFT_432465"/>
</dbReference>
<dbReference type="InParanoid" id="D8TG34"/>
<dbReference type="eggNOG" id="KOG1499">
    <property type="taxonomic scope" value="Eukaryota"/>
</dbReference>